<dbReference type="EMBL" id="FMAY01000001">
    <property type="protein sequence ID" value="SCB80018.1"/>
    <property type="molecule type" value="Genomic_DNA"/>
</dbReference>
<accession>A0A1C3ZCJ1</accession>
<keyword evidence="3" id="KW-1185">Reference proteome</keyword>
<dbReference type="SUPFAM" id="SSF54427">
    <property type="entry name" value="NTF2-like"/>
    <property type="match status" value="1"/>
</dbReference>
<evidence type="ECO:0000313" key="3">
    <source>
        <dbReference type="Proteomes" id="UP000198975"/>
    </source>
</evidence>
<organism evidence="2 3">
    <name type="scientific">Kosakonia oryzendophytica</name>
    <dbReference type="NCBI Taxonomy" id="1005665"/>
    <lineage>
        <taxon>Bacteria</taxon>
        <taxon>Pseudomonadati</taxon>
        <taxon>Pseudomonadota</taxon>
        <taxon>Gammaproteobacteria</taxon>
        <taxon>Enterobacterales</taxon>
        <taxon>Enterobacteriaceae</taxon>
        <taxon>Kosakonia</taxon>
    </lineage>
</organism>
<dbReference type="AlphaFoldDB" id="A0A1C3ZCJ1"/>
<evidence type="ECO:0000256" key="1">
    <source>
        <dbReference type="SAM" id="SignalP"/>
    </source>
</evidence>
<proteinExistence type="predicted"/>
<sequence length="312" mass="34888">MKHVYAQWIAACLLFIAALPAQAELSAADRQEITRQVERWNHYLNGEQNATGSDLYAAQVQWFGQPLASDAVLNKQHDFQTRTPQFSQRIISTLDIVDDEAGQVLVEFVKQAGVDGKQVKNYPAQLMFKKEAGGWRISGETDLLTRLNQKDTAVEGRVAKGKFDGVNKDIVWLSARDPQNGGSCDMDGDCQCSVWSSNPAIQPAILPQCIGGGVQVLSQLDDSGRDRVVIFPEWWTSAWRVVYVYDIQQGQWIKAIPSFPMNTNMQEEDDAATLVKRDPQHSGNVLVKKALWDEKQEDIITPQNSEALQVLK</sequence>
<dbReference type="RefSeq" id="WP_088238182.1">
    <property type="nucleotide sequence ID" value="NZ_FMAY01000001.1"/>
</dbReference>
<feature type="signal peptide" evidence="1">
    <location>
        <begin position="1"/>
        <end position="23"/>
    </location>
</feature>
<reference evidence="3" key="1">
    <citation type="submission" date="2016-08" db="EMBL/GenBank/DDBJ databases">
        <authorList>
            <person name="Varghese N."/>
            <person name="Submissions Spin"/>
        </authorList>
    </citation>
    <scope>NUCLEOTIDE SEQUENCE [LARGE SCALE GENOMIC DNA]</scope>
    <source>
        <strain evidence="3">REICA_082</strain>
    </source>
</reference>
<name>A0A1C3ZCJ1_9ENTR</name>
<dbReference type="InterPro" id="IPR032710">
    <property type="entry name" value="NTF2-like_dom_sf"/>
</dbReference>
<protein>
    <recommendedName>
        <fullName evidence="4">DUF3828 domain-containing protein</fullName>
    </recommendedName>
</protein>
<gene>
    <name evidence="2" type="ORF">GA0061071_101525</name>
</gene>
<keyword evidence="1" id="KW-0732">Signal</keyword>
<evidence type="ECO:0000313" key="2">
    <source>
        <dbReference type="EMBL" id="SCB80018.1"/>
    </source>
</evidence>
<dbReference type="OrthoDB" id="6564874at2"/>
<feature type="chain" id="PRO_5008688039" description="DUF3828 domain-containing protein" evidence="1">
    <location>
        <begin position="24"/>
        <end position="312"/>
    </location>
</feature>
<evidence type="ECO:0008006" key="4">
    <source>
        <dbReference type="Google" id="ProtNLM"/>
    </source>
</evidence>
<dbReference type="Proteomes" id="UP000198975">
    <property type="component" value="Unassembled WGS sequence"/>
</dbReference>